<sequence>MSDSEDLVEMPEDGDDLFGESDVGEILPASDKEAGSDDEGDRTRAYGGTFGDYDDQGDQGDAFHEERVIEAVQVHRHRIPKATDGTLRAFRVPKFMRILPVLYDRDTFEPTDQDVDNAKSDNPKMEVRVRKDGVTGLLQGNTLIHRWSDGSVTISVGDQHFEVNTKTLAPSGDKPYQELQDAHYYAAAADLNSNHYMMVGHIHEQFSVRPGKDVADDALAKLAERMQAASRGAHDGDMIIKTMGDPEQRKREAEQAEKERNKAQRRRETQAAKMDGAQRYPRGAAATGLSLTDLEGGRRAGGSRKRGAGGGKPKRRRPEYDSDDDLPSGARRAGDDYDLQDDFIAPSDDENSDEVEEEEEEEEELDDEDELPRRKRQRTVEAEDDDDDEAGQGRSRQRRQVIDDDEDED</sequence>
<feature type="compositionally biased region" description="Basic residues" evidence="1">
    <location>
        <begin position="301"/>
        <end position="317"/>
    </location>
</feature>
<gene>
    <name evidence="2" type="ORF">F5X68DRAFT_202469</name>
</gene>
<evidence type="ECO:0000313" key="3">
    <source>
        <dbReference type="Proteomes" id="UP000770015"/>
    </source>
</evidence>
<feature type="compositionally biased region" description="Acidic residues" evidence="1">
    <location>
        <begin position="336"/>
        <end position="370"/>
    </location>
</feature>
<accession>A0A9P8VH98</accession>
<reference evidence="2" key="1">
    <citation type="journal article" date="2021" name="Nat. Commun.">
        <title>Genetic determinants of endophytism in the Arabidopsis root mycobiome.</title>
        <authorList>
            <person name="Mesny F."/>
            <person name="Miyauchi S."/>
            <person name="Thiergart T."/>
            <person name="Pickel B."/>
            <person name="Atanasova L."/>
            <person name="Karlsson M."/>
            <person name="Huettel B."/>
            <person name="Barry K.W."/>
            <person name="Haridas S."/>
            <person name="Chen C."/>
            <person name="Bauer D."/>
            <person name="Andreopoulos W."/>
            <person name="Pangilinan J."/>
            <person name="LaButti K."/>
            <person name="Riley R."/>
            <person name="Lipzen A."/>
            <person name="Clum A."/>
            <person name="Drula E."/>
            <person name="Henrissat B."/>
            <person name="Kohler A."/>
            <person name="Grigoriev I.V."/>
            <person name="Martin F.M."/>
            <person name="Hacquard S."/>
        </authorList>
    </citation>
    <scope>NUCLEOTIDE SEQUENCE</scope>
    <source>
        <strain evidence="2">MPI-SDFR-AT-0117</strain>
    </source>
</reference>
<dbReference type="EMBL" id="JAGSXJ010000005">
    <property type="protein sequence ID" value="KAH6691722.1"/>
    <property type="molecule type" value="Genomic_DNA"/>
</dbReference>
<dbReference type="GO" id="GO:0032968">
    <property type="term" value="P:positive regulation of transcription elongation by RNA polymerase II"/>
    <property type="evidence" value="ECO:0007669"/>
    <property type="project" value="TreeGrafter"/>
</dbReference>
<dbReference type="Pfam" id="PF04004">
    <property type="entry name" value="Leo1"/>
    <property type="match status" value="1"/>
</dbReference>
<feature type="region of interest" description="Disordered" evidence="1">
    <location>
        <begin position="1"/>
        <end position="60"/>
    </location>
</feature>
<dbReference type="GO" id="GO:1990269">
    <property type="term" value="F:RNA polymerase II C-terminal domain phosphoserine binding"/>
    <property type="evidence" value="ECO:0007669"/>
    <property type="project" value="TreeGrafter"/>
</dbReference>
<keyword evidence="3" id="KW-1185">Reference proteome</keyword>
<feature type="region of interest" description="Disordered" evidence="1">
    <location>
        <begin position="227"/>
        <end position="409"/>
    </location>
</feature>
<evidence type="ECO:0000313" key="2">
    <source>
        <dbReference type="EMBL" id="KAH6691722.1"/>
    </source>
</evidence>
<dbReference type="GO" id="GO:0016593">
    <property type="term" value="C:Cdc73/Paf1 complex"/>
    <property type="evidence" value="ECO:0007669"/>
    <property type="project" value="InterPro"/>
</dbReference>
<dbReference type="PANTHER" id="PTHR23146">
    <property type="entry name" value="LEO1 PROTEIN"/>
    <property type="match status" value="1"/>
</dbReference>
<dbReference type="InterPro" id="IPR007149">
    <property type="entry name" value="Leo1"/>
</dbReference>
<proteinExistence type="predicted"/>
<name>A0A9P8VH98_9PEZI</name>
<dbReference type="Proteomes" id="UP000770015">
    <property type="component" value="Unassembled WGS sequence"/>
</dbReference>
<organism evidence="2 3">
    <name type="scientific">Plectosphaerella plurivora</name>
    <dbReference type="NCBI Taxonomy" id="936078"/>
    <lineage>
        <taxon>Eukaryota</taxon>
        <taxon>Fungi</taxon>
        <taxon>Dikarya</taxon>
        <taxon>Ascomycota</taxon>
        <taxon>Pezizomycotina</taxon>
        <taxon>Sordariomycetes</taxon>
        <taxon>Hypocreomycetidae</taxon>
        <taxon>Glomerellales</taxon>
        <taxon>Plectosphaerellaceae</taxon>
        <taxon>Plectosphaerella</taxon>
    </lineage>
</organism>
<feature type="compositionally biased region" description="Basic and acidic residues" evidence="1">
    <location>
        <begin position="232"/>
        <end position="270"/>
    </location>
</feature>
<dbReference type="AlphaFoldDB" id="A0A9P8VH98"/>
<dbReference type="PANTHER" id="PTHR23146:SF0">
    <property type="entry name" value="RNA POLYMERASE-ASSOCIATED PROTEIN LEO1"/>
    <property type="match status" value="1"/>
</dbReference>
<comment type="caution">
    <text evidence="2">The sequence shown here is derived from an EMBL/GenBank/DDBJ whole genome shotgun (WGS) entry which is preliminary data.</text>
</comment>
<dbReference type="GO" id="GO:0006368">
    <property type="term" value="P:transcription elongation by RNA polymerase II"/>
    <property type="evidence" value="ECO:0007669"/>
    <property type="project" value="InterPro"/>
</dbReference>
<feature type="compositionally biased region" description="Acidic residues" evidence="1">
    <location>
        <begin position="1"/>
        <end position="23"/>
    </location>
</feature>
<evidence type="ECO:0000256" key="1">
    <source>
        <dbReference type="SAM" id="MobiDB-lite"/>
    </source>
</evidence>
<protein>
    <submittedName>
        <fullName evidence="2">Leo1-like protein-domain-containing protein</fullName>
    </submittedName>
</protein>
<dbReference type="OrthoDB" id="20844at2759"/>